<feature type="binding site" evidence="2">
    <location>
        <position position="100"/>
    </location>
    <ligand>
        <name>Mn(2+)</name>
        <dbReference type="ChEBI" id="CHEBI:29035"/>
        <label>2</label>
    </ligand>
</feature>
<dbReference type="NCBIfam" id="TIGR01891">
    <property type="entry name" value="amidohydrolases"/>
    <property type="match status" value="1"/>
</dbReference>
<dbReference type="SUPFAM" id="SSF53187">
    <property type="entry name" value="Zn-dependent exopeptidases"/>
    <property type="match status" value="1"/>
</dbReference>
<evidence type="ECO:0000313" key="4">
    <source>
        <dbReference type="EMBL" id="SNT01535.1"/>
    </source>
</evidence>
<dbReference type="Pfam" id="PF01546">
    <property type="entry name" value="Peptidase_M20"/>
    <property type="match status" value="1"/>
</dbReference>
<feature type="binding site" evidence="2">
    <location>
        <position position="160"/>
    </location>
    <ligand>
        <name>Mn(2+)</name>
        <dbReference type="ChEBI" id="CHEBI:29035"/>
        <label>2</label>
    </ligand>
</feature>
<feature type="binding site" evidence="2">
    <location>
        <position position="102"/>
    </location>
    <ligand>
        <name>Mn(2+)</name>
        <dbReference type="ChEBI" id="CHEBI:29035"/>
        <label>2</label>
    </ligand>
</feature>
<keyword evidence="2" id="KW-0464">Manganese</keyword>
<dbReference type="CDD" id="cd08019">
    <property type="entry name" value="M20_Acy1-like"/>
    <property type="match status" value="1"/>
</dbReference>
<dbReference type="GO" id="GO:0050118">
    <property type="term" value="F:N-acetyldiaminopimelate deacetylase activity"/>
    <property type="evidence" value="ECO:0007669"/>
    <property type="project" value="UniProtKB-ARBA"/>
</dbReference>
<dbReference type="PANTHER" id="PTHR11014">
    <property type="entry name" value="PEPTIDASE M20 FAMILY MEMBER"/>
    <property type="match status" value="1"/>
</dbReference>
<dbReference type="AlphaFoldDB" id="A0A239J6T7"/>
<organism evidence="4 5">
    <name type="scientific">Anaerovirgula multivorans</name>
    <dbReference type="NCBI Taxonomy" id="312168"/>
    <lineage>
        <taxon>Bacteria</taxon>
        <taxon>Bacillati</taxon>
        <taxon>Bacillota</taxon>
        <taxon>Clostridia</taxon>
        <taxon>Peptostreptococcales</taxon>
        <taxon>Natronincolaceae</taxon>
        <taxon>Anaerovirgula</taxon>
    </lineage>
</organism>
<dbReference type="FunFam" id="3.30.70.360:FF:000001">
    <property type="entry name" value="N-acetyldiaminopimelate deacetylase"/>
    <property type="match status" value="1"/>
</dbReference>
<evidence type="ECO:0000259" key="3">
    <source>
        <dbReference type="Pfam" id="PF07687"/>
    </source>
</evidence>
<dbReference type="InterPro" id="IPR002933">
    <property type="entry name" value="Peptidase_M20"/>
</dbReference>
<feature type="domain" description="Peptidase M20 dimerisation" evidence="3">
    <location>
        <begin position="184"/>
        <end position="279"/>
    </location>
</feature>
<evidence type="ECO:0000313" key="5">
    <source>
        <dbReference type="Proteomes" id="UP000198304"/>
    </source>
</evidence>
<evidence type="ECO:0000256" key="1">
    <source>
        <dbReference type="ARBA" id="ARBA00022801"/>
    </source>
</evidence>
<name>A0A239J6T7_9FIRM</name>
<dbReference type="InterPro" id="IPR011650">
    <property type="entry name" value="Peptidase_M20_dimer"/>
</dbReference>
<keyword evidence="5" id="KW-1185">Reference proteome</keyword>
<reference evidence="4 5" key="1">
    <citation type="submission" date="2017-06" db="EMBL/GenBank/DDBJ databases">
        <authorList>
            <person name="Kim H.J."/>
            <person name="Triplett B.A."/>
        </authorList>
    </citation>
    <scope>NUCLEOTIDE SEQUENCE [LARGE SCALE GENOMIC DNA]</scope>
    <source>
        <strain evidence="4 5">SCA</strain>
    </source>
</reference>
<dbReference type="Pfam" id="PF07687">
    <property type="entry name" value="M20_dimer"/>
    <property type="match status" value="1"/>
</dbReference>
<evidence type="ECO:0000256" key="2">
    <source>
        <dbReference type="PIRSR" id="PIRSR005962-1"/>
    </source>
</evidence>
<keyword evidence="1 4" id="KW-0378">Hydrolase</keyword>
<protein>
    <submittedName>
        <fullName evidence="4">Amidohydrolase</fullName>
    </submittedName>
</protein>
<comment type="cofactor">
    <cofactor evidence="2">
        <name>Mn(2+)</name>
        <dbReference type="ChEBI" id="CHEBI:29035"/>
    </cofactor>
    <text evidence="2">The Mn(2+) ion enhances activity.</text>
</comment>
<feature type="binding site" evidence="2">
    <location>
        <position position="136"/>
    </location>
    <ligand>
        <name>Mn(2+)</name>
        <dbReference type="ChEBI" id="CHEBI:29035"/>
        <label>2</label>
    </ligand>
</feature>
<dbReference type="InterPro" id="IPR017439">
    <property type="entry name" value="Amidohydrolase"/>
</dbReference>
<dbReference type="PIRSF" id="PIRSF005962">
    <property type="entry name" value="Pept_M20D_amidohydro"/>
    <property type="match status" value="1"/>
</dbReference>
<accession>A0A239J6T7</accession>
<dbReference type="Gene3D" id="3.30.70.360">
    <property type="match status" value="1"/>
</dbReference>
<gene>
    <name evidence="4" type="ORF">SAMN05446037_103349</name>
</gene>
<feature type="binding site" evidence="2">
    <location>
        <position position="359"/>
    </location>
    <ligand>
        <name>Mn(2+)</name>
        <dbReference type="ChEBI" id="CHEBI:29035"/>
        <label>2</label>
    </ligand>
</feature>
<dbReference type="Proteomes" id="UP000198304">
    <property type="component" value="Unassembled WGS sequence"/>
</dbReference>
<dbReference type="EMBL" id="FZOJ01000033">
    <property type="protein sequence ID" value="SNT01535.1"/>
    <property type="molecule type" value="Genomic_DNA"/>
</dbReference>
<dbReference type="InterPro" id="IPR036264">
    <property type="entry name" value="Bact_exopeptidase_dim_dom"/>
</dbReference>
<dbReference type="RefSeq" id="WP_089284883.1">
    <property type="nucleotide sequence ID" value="NZ_FZOJ01000033.1"/>
</dbReference>
<dbReference type="GO" id="GO:0046872">
    <property type="term" value="F:metal ion binding"/>
    <property type="evidence" value="ECO:0007669"/>
    <property type="project" value="UniProtKB-KW"/>
</dbReference>
<dbReference type="GO" id="GO:0019877">
    <property type="term" value="P:diaminopimelate biosynthetic process"/>
    <property type="evidence" value="ECO:0007669"/>
    <property type="project" value="UniProtKB-ARBA"/>
</dbReference>
<proteinExistence type="predicted"/>
<sequence>MKIKDLAKKYKEYAIDMRREFHMYPEASWEEIRTSKRIQEELKKMEIPFDVVARTGVVATIEGENKGKTVALRADMDALQVEEYNEVSYKSTNEGIMHACGHDGHTAMLLTAAKILKDMKKDIEGSIKLFFQPAEELAQGARKMIEEGVMEGVDSVFGIHLWSDVEVGKISIEEGPRMASADLFKIYVKGLGGHGSLPHQGIDAVVAASAIVMDLQSVVSREISPLESAVVSVGSFHSGTRFNVISNEAILEGTTRCFNLELREKFSSILERIIVNTAKSYRAEGSLEYTFGTPPVINDKECSEIACKSVEKLFGKEAIEKMEKVTGGEDFAMYLEKTPGIIAFVGARNEEKAANYPHHHGRFNIDEDALEIGAALYAQYAIDFLSKEK</sequence>
<dbReference type="SUPFAM" id="SSF55031">
    <property type="entry name" value="Bacterial exopeptidase dimerisation domain"/>
    <property type="match status" value="1"/>
</dbReference>
<dbReference type="Gene3D" id="3.40.630.10">
    <property type="entry name" value="Zn peptidases"/>
    <property type="match status" value="1"/>
</dbReference>
<keyword evidence="2" id="KW-0479">Metal-binding</keyword>
<dbReference type="PANTHER" id="PTHR11014:SF63">
    <property type="entry name" value="METALLOPEPTIDASE, PUTATIVE (AFU_ORTHOLOGUE AFUA_6G09600)-RELATED"/>
    <property type="match status" value="1"/>
</dbReference>
<dbReference type="OrthoDB" id="9776731at2"/>